<dbReference type="Proteomes" id="UP000002748">
    <property type="component" value="Unassembled WGS sequence"/>
</dbReference>
<organism evidence="2 3">
    <name type="scientific">Trichosporon asahii var. asahii (strain ATCC 90039 / CBS 2479 / JCM 2466 / KCTC 7840 / NBRC 103889/ NCYC 2677 / UAMH 7654)</name>
    <name type="common">Yeast</name>
    <dbReference type="NCBI Taxonomy" id="1186058"/>
    <lineage>
        <taxon>Eukaryota</taxon>
        <taxon>Fungi</taxon>
        <taxon>Dikarya</taxon>
        <taxon>Basidiomycota</taxon>
        <taxon>Agaricomycotina</taxon>
        <taxon>Tremellomycetes</taxon>
        <taxon>Trichosporonales</taxon>
        <taxon>Trichosporonaceae</taxon>
        <taxon>Trichosporon</taxon>
    </lineage>
</organism>
<dbReference type="RefSeq" id="XP_014179926.1">
    <property type="nucleotide sequence ID" value="XM_014324451.1"/>
</dbReference>
<accession>J5QWW1</accession>
<sequence>MPIQVVEYDPAWPEYFASLSAELATVLAGLPVRIEHVGSTSVPGLWAKPVLDVDIVTAPAHVPAVIAALAAAGYTHRGNLGIPGREAIASPSDVWHAAKHGGLKRNIYVCADGCLALRNHLAVRDVLREREDVREEYAATKRRLGEQTDDINVYVEGKSEVLGRILEAGGISAAERESVKDVNRASEPTGA</sequence>
<dbReference type="OrthoDB" id="630895at2759"/>
<evidence type="ECO:0000313" key="3">
    <source>
        <dbReference type="Proteomes" id="UP000002748"/>
    </source>
</evidence>
<dbReference type="AlphaFoldDB" id="J5QWW1"/>
<evidence type="ECO:0000256" key="1">
    <source>
        <dbReference type="SAM" id="Coils"/>
    </source>
</evidence>
<dbReference type="PANTHER" id="PTHR34822:SF1">
    <property type="entry name" value="GRPB FAMILY PROTEIN"/>
    <property type="match status" value="1"/>
</dbReference>
<dbReference type="EMBL" id="ALBS01000170">
    <property type="protein sequence ID" value="EJT49508.1"/>
    <property type="molecule type" value="Genomic_DNA"/>
</dbReference>
<dbReference type="InterPro" id="IPR043519">
    <property type="entry name" value="NT_sf"/>
</dbReference>
<gene>
    <name evidence="2" type="ORF">A1Q1_01412</name>
</gene>
<dbReference type="Gene3D" id="3.30.460.10">
    <property type="entry name" value="Beta Polymerase, domain 2"/>
    <property type="match status" value="1"/>
</dbReference>
<comment type="caution">
    <text evidence="2">The sequence shown here is derived from an EMBL/GenBank/DDBJ whole genome shotgun (WGS) entry which is preliminary data.</text>
</comment>
<dbReference type="HOGENOM" id="CLU_086407_2_0_1"/>
<evidence type="ECO:0008006" key="4">
    <source>
        <dbReference type="Google" id="ProtNLM"/>
    </source>
</evidence>
<dbReference type="KEGG" id="tasa:A1Q1_01412"/>
<dbReference type="InterPro" id="IPR007344">
    <property type="entry name" value="GrpB/CoaE"/>
</dbReference>
<name>J5QWW1_TRIAS</name>
<dbReference type="GeneID" id="25984926"/>
<keyword evidence="1" id="KW-0175">Coiled coil</keyword>
<feature type="coiled-coil region" evidence="1">
    <location>
        <begin position="123"/>
        <end position="150"/>
    </location>
</feature>
<dbReference type="SUPFAM" id="SSF81301">
    <property type="entry name" value="Nucleotidyltransferase"/>
    <property type="match status" value="1"/>
</dbReference>
<evidence type="ECO:0000313" key="2">
    <source>
        <dbReference type="EMBL" id="EJT49508.1"/>
    </source>
</evidence>
<dbReference type="VEuPathDB" id="FungiDB:A1Q1_01412"/>
<proteinExistence type="predicted"/>
<reference evidence="2 3" key="1">
    <citation type="journal article" date="2012" name="Eukaryot. Cell">
        <title>Draft genome sequence of CBS 2479, the standard type strain of Trichosporon asahii.</title>
        <authorList>
            <person name="Yang R.Y."/>
            <person name="Li H.T."/>
            <person name="Zhu H."/>
            <person name="Zhou G.P."/>
            <person name="Wang M."/>
            <person name="Wang L."/>
        </authorList>
    </citation>
    <scope>NUCLEOTIDE SEQUENCE [LARGE SCALE GENOMIC DNA]</scope>
    <source>
        <strain evidence="3">ATCC 90039 / CBS 2479 / JCM 2466 / KCTC 7840 / NCYC 2677 / UAMH 7654</strain>
    </source>
</reference>
<protein>
    <recommendedName>
        <fullName evidence="4">GrpB domain protein</fullName>
    </recommendedName>
</protein>
<dbReference type="PANTHER" id="PTHR34822">
    <property type="entry name" value="GRPB DOMAIN PROTEIN (AFU_ORTHOLOGUE AFUA_1G01530)"/>
    <property type="match status" value="1"/>
</dbReference>
<dbReference type="Pfam" id="PF04229">
    <property type="entry name" value="GrpB"/>
    <property type="match status" value="1"/>
</dbReference>